<keyword evidence="8" id="KW-1133">Transmembrane helix</keyword>
<sequence>MSVRKKLSIGFISLTCLLLLSSIIAFFQFKSVEGDIVEVLDHRIVQIQLTEKIQQQIASQGLFLRSYILNSKDETTKSNLEQYETLLPETIQELSGIVRSDYTKSIMKQVTELQHDLLTSSDKAVQAFNSGNTDLALSYINGEVTKSNKEIYTLTNDLLNYHDEQLEKVKSSVVQTVARAIIISIVLLVLSAIVGLYFMYFVKRSITQPLSKVIDAADTLAHGDLTIAELKHSSKDEIGTLATAVNALKQNLSVLLKNVQDNATQLSAASEELSASTVEVTTTSSDISHRVQDTSNHLASSASASQQSALAMDETAAGVQRIAEATQNLHHNAINMTQLADTGGKTITTAKVQMDTISEATTRIADLTQKLSKQSEEIGQITKVITAITEQTNLLALNAAIEAARAGEHGKGFAVVADEVRKLAEESNQSAGQIVALTNEIQTDTRNVAAAVHEGLASVQDGVAKIHEAGNAFDSITESVQAFTDQIEDISATSEQISASAEEVAASVTEIANGASISASNSQIIAEAVEEQAATMQQVNEVAEELSNNAQQLQSLLLQFKL</sequence>
<dbReference type="PROSITE" id="PS50111">
    <property type="entry name" value="CHEMOTAXIS_TRANSDUC_2"/>
    <property type="match status" value="1"/>
</dbReference>
<dbReference type="Pfam" id="PF00015">
    <property type="entry name" value="MCPsignal"/>
    <property type="match status" value="1"/>
</dbReference>
<dbReference type="CDD" id="cd11386">
    <property type="entry name" value="MCP_signal"/>
    <property type="match status" value="1"/>
</dbReference>
<keyword evidence="3 8" id="KW-0472">Membrane</keyword>
<evidence type="ECO:0000256" key="4">
    <source>
        <dbReference type="ARBA" id="ARBA00023224"/>
    </source>
</evidence>
<dbReference type="PANTHER" id="PTHR32089:SF112">
    <property type="entry name" value="LYSOZYME-LIKE PROTEIN-RELATED"/>
    <property type="match status" value="1"/>
</dbReference>
<feature type="domain" description="Methyl-accepting transducer" evidence="9">
    <location>
        <begin position="276"/>
        <end position="512"/>
    </location>
</feature>
<organism evidence="11 12">
    <name type="scientific">Lysinibacillus xylanilyticus</name>
    <dbReference type="NCBI Taxonomy" id="582475"/>
    <lineage>
        <taxon>Bacteria</taxon>
        <taxon>Bacillati</taxon>
        <taxon>Bacillota</taxon>
        <taxon>Bacilli</taxon>
        <taxon>Bacillales</taxon>
        <taxon>Bacillaceae</taxon>
        <taxon>Lysinibacillus</taxon>
    </lineage>
</organism>
<dbReference type="InterPro" id="IPR024478">
    <property type="entry name" value="HlyB_4HB_MCP"/>
</dbReference>
<evidence type="ECO:0000259" key="10">
    <source>
        <dbReference type="PROSITE" id="PS50885"/>
    </source>
</evidence>
<feature type="transmembrane region" description="Helical" evidence="8">
    <location>
        <begin position="180"/>
        <end position="202"/>
    </location>
</feature>
<dbReference type="GO" id="GO:0005886">
    <property type="term" value="C:plasma membrane"/>
    <property type="evidence" value="ECO:0007669"/>
    <property type="project" value="UniProtKB-SubCell"/>
</dbReference>
<dbReference type="SMART" id="SM00283">
    <property type="entry name" value="MA"/>
    <property type="match status" value="1"/>
</dbReference>
<evidence type="ECO:0000259" key="9">
    <source>
        <dbReference type="PROSITE" id="PS50111"/>
    </source>
</evidence>
<keyword evidence="2" id="KW-1003">Cell membrane</keyword>
<dbReference type="SUPFAM" id="SSF58104">
    <property type="entry name" value="Methyl-accepting chemotaxis protein (MCP) signaling domain"/>
    <property type="match status" value="1"/>
</dbReference>
<name>A0A2M9PWZ7_9BACI</name>
<comment type="subcellular location">
    <subcellularLocation>
        <location evidence="1">Cell membrane</location>
    </subcellularLocation>
</comment>
<dbReference type="STRING" id="582475.ACZ11_16830"/>
<evidence type="ECO:0000256" key="8">
    <source>
        <dbReference type="SAM" id="Phobius"/>
    </source>
</evidence>
<dbReference type="CDD" id="cd06225">
    <property type="entry name" value="HAMP"/>
    <property type="match status" value="1"/>
</dbReference>
<accession>A0A2M9PWZ7</accession>
<evidence type="ECO:0000313" key="11">
    <source>
        <dbReference type="EMBL" id="PJO40345.1"/>
    </source>
</evidence>
<keyword evidence="8" id="KW-0812">Transmembrane</keyword>
<evidence type="ECO:0000256" key="3">
    <source>
        <dbReference type="ARBA" id="ARBA00023136"/>
    </source>
</evidence>
<comment type="similarity">
    <text evidence="5">Belongs to the methyl-accepting chemotaxis (MCP) protein family.</text>
</comment>
<dbReference type="Proteomes" id="UP000232101">
    <property type="component" value="Unassembled WGS sequence"/>
</dbReference>
<evidence type="ECO:0000256" key="1">
    <source>
        <dbReference type="ARBA" id="ARBA00004236"/>
    </source>
</evidence>
<protein>
    <submittedName>
        <fullName evidence="11">Methyl-accepting chemotaxis protein</fullName>
    </submittedName>
</protein>
<evidence type="ECO:0000256" key="2">
    <source>
        <dbReference type="ARBA" id="ARBA00022475"/>
    </source>
</evidence>
<dbReference type="Pfam" id="PF12729">
    <property type="entry name" value="4HB_MCP_1"/>
    <property type="match status" value="1"/>
</dbReference>
<proteinExistence type="inferred from homology"/>
<dbReference type="InterPro" id="IPR003660">
    <property type="entry name" value="HAMP_dom"/>
</dbReference>
<evidence type="ECO:0000256" key="5">
    <source>
        <dbReference type="ARBA" id="ARBA00029447"/>
    </source>
</evidence>
<dbReference type="InterPro" id="IPR004089">
    <property type="entry name" value="MCPsignal_dom"/>
</dbReference>
<dbReference type="Gene3D" id="1.10.8.500">
    <property type="entry name" value="HAMP domain in histidine kinase"/>
    <property type="match status" value="1"/>
</dbReference>
<feature type="coiled-coil region" evidence="7">
    <location>
        <begin position="526"/>
        <end position="556"/>
    </location>
</feature>
<evidence type="ECO:0000256" key="6">
    <source>
        <dbReference type="PROSITE-ProRule" id="PRU00284"/>
    </source>
</evidence>
<feature type="domain" description="HAMP" evidence="10">
    <location>
        <begin position="204"/>
        <end position="257"/>
    </location>
</feature>
<dbReference type="RefSeq" id="WP_100546097.1">
    <property type="nucleotide sequence ID" value="NZ_PHQY01000741.1"/>
</dbReference>
<dbReference type="EMBL" id="PHQY01000741">
    <property type="protein sequence ID" value="PJO40345.1"/>
    <property type="molecule type" value="Genomic_DNA"/>
</dbReference>
<dbReference type="SMART" id="SM00304">
    <property type="entry name" value="HAMP"/>
    <property type="match status" value="2"/>
</dbReference>
<evidence type="ECO:0000313" key="12">
    <source>
        <dbReference type="Proteomes" id="UP000232101"/>
    </source>
</evidence>
<dbReference type="Pfam" id="PF00672">
    <property type="entry name" value="HAMP"/>
    <property type="match status" value="1"/>
</dbReference>
<dbReference type="Gene3D" id="1.10.287.950">
    <property type="entry name" value="Methyl-accepting chemotaxis protein"/>
    <property type="match status" value="1"/>
</dbReference>
<keyword evidence="4 6" id="KW-0807">Transducer</keyword>
<keyword evidence="7" id="KW-0175">Coiled coil</keyword>
<dbReference type="PROSITE" id="PS50885">
    <property type="entry name" value="HAMP"/>
    <property type="match status" value="1"/>
</dbReference>
<dbReference type="AlphaFoldDB" id="A0A2M9PWZ7"/>
<evidence type="ECO:0000256" key="7">
    <source>
        <dbReference type="SAM" id="Coils"/>
    </source>
</evidence>
<comment type="caution">
    <text evidence="11">The sequence shown here is derived from an EMBL/GenBank/DDBJ whole genome shotgun (WGS) entry which is preliminary data.</text>
</comment>
<gene>
    <name evidence="11" type="ORF">CWD94_29090</name>
</gene>
<dbReference type="PANTHER" id="PTHR32089">
    <property type="entry name" value="METHYL-ACCEPTING CHEMOTAXIS PROTEIN MCPB"/>
    <property type="match status" value="1"/>
</dbReference>
<dbReference type="GO" id="GO:0007165">
    <property type="term" value="P:signal transduction"/>
    <property type="evidence" value="ECO:0007669"/>
    <property type="project" value="UniProtKB-KW"/>
</dbReference>
<reference evidence="11 12" key="1">
    <citation type="submission" date="2017-11" db="EMBL/GenBank/DDBJ databases">
        <title>Bacterial isolate from king chilli rhizosphere.</title>
        <authorList>
            <person name="Takhelmayum P."/>
            <person name="Sarangthem I."/>
        </authorList>
    </citation>
    <scope>NUCLEOTIDE SEQUENCE [LARGE SCALE GENOMIC DNA]</scope>
    <source>
        <strain evidence="12">t26</strain>
    </source>
</reference>